<reference evidence="3 4" key="1">
    <citation type="journal article" date="2020" name="bioRxiv">
        <title>Metabolic contributions of an alphaproteobacterial endosymbiont in the apicomplexan Cardiosporidium cionae.</title>
        <authorList>
            <person name="Hunter E.S."/>
            <person name="Paight C.J."/>
            <person name="Lane C.E."/>
        </authorList>
    </citation>
    <scope>NUCLEOTIDE SEQUENCE [LARGE SCALE GENOMIC DNA]</scope>
    <source>
        <strain evidence="3">ESH_2018</strain>
    </source>
</reference>
<keyword evidence="4" id="KW-1185">Reference proteome</keyword>
<feature type="compositionally biased region" description="Low complexity" evidence="2">
    <location>
        <begin position="11"/>
        <end position="23"/>
    </location>
</feature>
<feature type="region of interest" description="Disordered" evidence="2">
    <location>
        <begin position="38"/>
        <end position="57"/>
    </location>
</feature>
<accession>A0ABQ7J5T4</accession>
<evidence type="ECO:0000256" key="1">
    <source>
        <dbReference type="ARBA" id="ARBA00023054"/>
    </source>
</evidence>
<protein>
    <submittedName>
        <fullName evidence="3">Uncharacterized protein</fullName>
    </submittedName>
</protein>
<feature type="non-terminal residue" evidence="3">
    <location>
        <position position="192"/>
    </location>
</feature>
<proteinExistence type="predicted"/>
<keyword evidence="1" id="KW-0175">Coiled coil</keyword>
<sequence length="192" mass="21151">MSYGWLTESSLLPKPGKSVKVPSSSISSLNAVIFEGEEEARRRKETSISSLIDGKSQKKSSSIDKNLITLRNKGIDERIQRDLDARASQRKTATNVRTKLEEKAMLYDSIVCGNSSDKSISSVIDFEKKSREDCVQPVSSALQSWEKSSDSSLLVVDSDQSRKTTSTSFKESSALLGTDSKAFLLNLSQETE</sequence>
<evidence type="ECO:0000313" key="4">
    <source>
        <dbReference type="Proteomes" id="UP000823046"/>
    </source>
</evidence>
<comment type="caution">
    <text evidence="3">The sequence shown here is derived from an EMBL/GenBank/DDBJ whole genome shotgun (WGS) entry which is preliminary data.</text>
</comment>
<dbReference type="EMBL" id="JADAQX010000801">
    <property type="protein sequence ID" value="KAF8819347.1"/>
    <property type="molecule type" value="Genomic_DNA"/>
</dbReference>
<organism evidence="3 4">
    <name type="scientific">Cardiosporidium cionae</name>
    <dbReference type="NCBI Taxonomy" id="476202"/>
    <lineage>
        <taxon>Eukaryota</taxon>
        <taxon>Sar</taxon>
        <taxon>Alveolata</taxon>
        <taxon>Apicomplexa</taxon>
        <taxon>Aconoidasida</taxon>
        <taxon>Nephromycida</taxon>
        <taxon>Cardiosporidium</taxon>
    </lineage>
</organism>
<name>A0ABQ7J5T4_9APIC</name>
<dbReference type="PANTHER" id="PTHR15885:SF1">
    <property type="entry name" value="COILED-COIL DOMAIN-CONTAINING PROTEIN 174"/>
    <property type="match status" value="1"/>
</dbReference>
<evidence type="ECO:0000313" key="3">
    <source>
        <dbReference type="EMBL" id="KAF8819347.1"/>
    </source>
</evidence>
<evidence type="ECO:0000256" key="2">
    <source>
        <dbReference type="SAM" id="MobiDB-lite"/>
    </source>
</evidence>
<dbReference type="Proteomes" id="UP000823046">
    <property type="component" value="Unassembled WGS sequence"/>
</dbReference>
<feature type="region of interest" description="Disordered" evidence="2">
    <location>
        <begin position="1"/>
        <end position="23"/>
    </location>
</feature>
<gene>
    <name evidence="3" type="ORF">IE077_001150</name>
</gene>
<dbReference type="PANTHER" id="PTHR15885">
    <property type="entry name" value="COILED-COIL DOMAIN-CONTAINING PROTEIN 174"/>
    <property type="match status" value="1"/>
</dbReference>
<dbReference type="InterPro" id="IPR025066">
    <property type="entry name" value="CCDC174-like"/>
</dbReference>
<feature type="region of interest" description="Disordered" evidence="2">
    <location>
        <begin position="148"/>
        <end position="172"/>
    </location>
</feature>